<organism evidence="2 3">
    <name type="scientific">Pantoea dispersa</name>
    <dbReference type="NCBI Taxonomy" id="59814"/>
    <lineage>
        <taxon>Bacteria</taxon>
        <taxon>Pseudomonadati</taxon>
        <taxon>Pseudomonadota</taxon>
        <taxon>Gammaproteobacteria</taxon>
        <taxon>Enterobacterales</taxon>
        <taxon>Erwiniaceae</taxon>
        <taxon>Pantoea</taxon>
    </lineage>
</organism>
<reference evidence="2 3" key="1">
    <citation type="journal article" date="2016" name="Front. Microbiol.">
        <title>Genomic Resource of Rice Seed Associated Bacteria.</title>
        <authorList>
            <person name="Midha S."/>
            <person name="Bansal K."/>
            <person name="Sharma S."/>
            <person name="Kumar N."/>
            <person name="Patil P.P."/>
            <person name="Chaudhry V."/>
            <person name="Patil P.B."/>
        </authorList>
    </citation>
    <scope>NUCLEOTIDE SEQUENCE [LARGE SCALE GENOMIC DNA]</scope>
    <source>
        <strain evidence="2 3">SA3</strain>
    </source>
</reference>
<sequence length="51" mass="5786">MGYIRDHLKHRPSPSITLRGHWMAELGFATRQKIEGITEPGQMIIRLAAAE</sequence>
<dbReference type="Pfam" id="PF08845">
    <property type="entry name" value="SymE_toxin"/>
    <property type="match status" value="1"/>
</dbReference>
<feature type="domain" description="Toxin SymE-like" evidence="1">
    <location>
        <begin position="1"/>
        <end position="46"/>
    </location>
</feature>
<comment type="caution">
    <text evidence="2">The sequence shown here is derived from an EMBL/GenBank/DDBJ whole genome shotgun (WGS) entry which is preliminary data.</text>
</comment>
<accession>A0A8E1S0W3</accession>
<evidence type="ECO:0000313" key="2">
    <source>
        <dbReference type="EMBL" id="KTS68615.1"/>
    </source>
</evidence>
<proteinExistence type="predicted"/>
<dbReference type="InterPro" id="IPR014944">
    <property type="entry name" value="Toxin_SymE-like"/>
</dbReference>
<protein>
    <submittedName>
        <fullName evidence="2">Endoribonuclease symE</fullName>
    </submittedName>
</protein>
<name>A0A8E1S0W3_9GAMM</name>
<dbReference type="GO" id="GO:0005737">
    <property type="term" value="C:cytoplasm"/>
    <property type="evidence" value="ECO:0007669"/>
    <property type="project" value="InterPro"/>
</dbReference>
<dbReference type="GO" id="GO:0016070">
    <property type="term" value="P:RNA metabolic process"/>
    <property type="evidence" value="ECO:0007669"/>
    <property type="project" value="InterPro"/>
</dbReference>
<dbReference type="AlphaFoldDB" id="A0A8E1S0W3"/>
<dbReference type="EMBL" id="LDSE01000010">
    <property type="protein sequence ID" value="KTS68615.1"/>
    <property type="molecule type" value="Genomic_DNA"/>
</dbReference>
<dbReference type="GO" id="GO:0003723">
    <property type="term" value="F:RNA binding"/>
    <property type="evidence" value="ECO:0007669"/>
    <property type="project" value="InterPro"/>
</dbReference>
<gene>
    <name evidence="2" type="ORF">SA3R_07105</name>
</gene>
<dbReference type="GO" id="GO:0016788">
    <property type="term" value="F:hydrolase activity, acting on ester bonds"/>
    <property type="evidence" value="ECO:0007669"/>
    <property type="project" value="InterPro"/>
</dbReference>
<evidence type="ECO:0000259" key="1">
    <source>
        <dbReference type="Pfam" id="PF08845"/>
    </source>
</evidence>
<evidence type="ECO:0000313" key="3">
    <source>
        <dbReference type="Proteomes" id="UP000071979"/>
    </source>
</evidence>
<dbReference type="Proteomes" id="UP000071979">
    <property type="component" value="Unassembled WGS sequence"/>
</dbReference>